<dbReference type="PANTHER" id="PTHR34220:SF7">
    <property type="entry name" value="SENSOR HISTIDINE KINASE YPDA"/>
    <property type="match status" value="1"/>
</dbReference>
<feature type="coiled-coil region" evidence="8">
    <location>
        <begin position="74"/>
        <end position="101"/>
    </location>
</feature>
<evidence type="ECO:0000256" key="3">
    <source>
        <dbReference type="ARBA" id="ARBA00012438"/>
    </source>
</evidence>
<keyword evidence="8" id="KW-0175">Coiled coil</keyword>
<feature type="transmembrane region" description="Helical" evidence="9">
    <location>
        <begin position="12"/>
        <end position="33"/>
    </location>
</feature>
<dbReference type="GO" id="GO:0016020">
    <property type="term" value="C:membrane"/>
    <property type="evidence" value="ECO:0007669"/>
    <property type="project" value="UniProtKB-SubCell"/>
</dbReference>
<keyword evidence="9" id="KW-1133">Transmembrane helix</keyword>
<dbReference type="Gene3D" id="6.10.340.10">
    <property type="match status" value="1"/>
</dbReference>
<accession>A0A7X5HXX3</accession>
<evidence type="ECO:0000256" key="6">
    <source>
        <dbReference type="ARBA" id="ARBA00022777"/>
    </source>
</evidence>
<proteinExistence type="predicted"/>
<feature type="transmembrane region" description="Helical" evidence="9">
    <location>
        <begin position="190"/>
        <end position="209"/>
    </location>
</feature>
<comment type="subcellular location">
    <subcellularLocation>
        <location evidence="2">Membrane</location>
    </subcellularLocation>
</comment>
<feature type="domain" description="Histidine kinase" evidence="10">
    <location>
        <begin position="386"/>
        <end position="489"/>
    </location>
</feature>
<name>A0A7X5HXX3_9FIRM</name>
<evidence type="ECO:0000256" key="5">
    <source>
        <dbReference type="ARBA" id="ARBA00022679"/>
    </source>
</evidence>
<dbReference type="EC" id="2.7.13.3" evidence="3"/>
<dbReference type="SMART" id="SM00387">
    <property type="entry name" value="HATPase_c"/>
    <property type="match status" value="1"/>
</dbReference>
<evidence type="ECO:0000256" key="9">
    <source>
        <dbReference type="SAM" id="Phobius"/>
    </source>
</evidence>
<comment type="caution">
    <text evidence="12">The sequence shown here is derived from an EMBL/GenBank/DDBJ whole genome shotgun (WGS) entry which is preliminary data.</text>
</comment>
<dbReference type="InterPro" id="IPR050640">
    <property type="entry name" value="Bact_2-comp_sensor_kinase"/>
</dbReference>
<dbReference type="Pfam" id="PF06580">
    <property type="entry name" value="His_kinase"/>
    <property type="match status" value="1"/>
</dbReference>
<evidence type="ECO:0000256" key="7">
    <source>
        <dbReference type="ARBA" id="ARBA00023012"/>
    </source>
</evidence>
<evidence type="ECO:0000313" key="12">
    <source>
        <dbReference type="EMBL" id="NDL68546.1"/>
    </source>
</evidence>
<dbReference type="InterPro" id="IPR010559">
    <property type="entry name" value="Sig_transdc_His_kin_internal"/>
</dbReference>
<dbReference type="InterPro" id="IPR036890">
    <property type="entry name" value="HATPase_C_sf"/>
</dbReference>
<comment type="catalytic activity">
    <reaction evidence="1">
        <text>ATP + protein L-histidine = ADP + protein N-phospho-L-histidine.</text>
        <dbReference type="EC" id="2.7.13.3"/>
    </reaction>
</comment>
<dbReference type="Proteomes" id="UP000461585">
    <property type="component" value="Unassembled WGS sequence"/>
</dbReference>
<evidence type="ECO:0000259" key="10">
    <source>
        <dbReference type="PROSITE" id="PS50109"/>
    </source>
</evidence>
<feature type="domain" description="HAMP" evidence="11">
    <location>
        <begin position="206"/>
        <end position="259"/>
    </location>
</feature>
<gene>
    <name evidence="12" type="ORF">GXN74_12440</name>
</gene>
<evidence type="ECO:0000313" key="13">
    <source>
        <dbReference type="Proteomes" id="UP000461585"/>
    </source>
</evidence>
<keyword evidence="5" id="KW-0808">Transferase</keyword>
<dbReference type="InterPro" id="IPR003594">
    <property type="entry name" value="HATPase_dom"/>
</dbReference>
<keyword evidence="4" id="KW-0597">Phosphoprotein</keyword>
<dbReference type="RefSeq" id="WP_162371270.1">
    <property type="nucleotide sequence ID" value="NZ_JAAEEH010000044.1"/>
</dbReference>
<dbReference type="SUPFAM" id="SSF55874">
    <property type="entry name" value="ATPase domain of HSP90 chaperone/DNA topoisomerase II/histidine kinase"/>
    <property type="match status" value="1"/>
</dbReference>
<dbReference type="InterPro" id="IPR005467">
    <property type="entry name" value="His_kinase_dom"/>
</dbReference>
<dbReference type="AlphaFoldDB" id="A0A7X5HXX3"/>
<organism evidence="12 13">
    <name type="scientific">Anaerotalea alkaliphila</name>
    <dbReference type="NCBI Taxonomy" id="2662126"/>
    <lineage>
        <taxon>Bacteria</taxon>
        <taxon>Bacillati</taxon>
        <taxon>Bacillota</taxon>
        <taxon>Clostridia</taxon>
        <taxon>Eubacteriales</taxon>
        <taxon>Anaerotalea</taxon>
    </lineage>
</organism>
<protein>
    <recommendedName>
        <fullName evidence="3">histidine kinase</fullName>
        <ecNumber evidence="3">2.7.13.3</ecNumber>
    </recommendedName>
</protein>
<evidence type="ECO:0000256" key="1">
    <source>
        <dbReference type="ARBA" id="ARBA00000085"/>
    </source>
</evidence>
<sequence length="492" mass="57449">MGTTAGIRRISVRTVLIGVYATITIIMLTGYLLSYNLRNTTTEEYEHFMEISRTLSEITLVVNECEYHYNRYLRERTEEDLQSYSTKAKNIERNLTNIAEALQEYPETLAYHRTFYNMNEYQYHKIMEIARIPALTAEDYQDLTYVATLFQYMKQQSQELMVSYLNFGNERYSNLLEEAQRLERRVHSSMFLLAFMSIWLGMILSRGILQKIKQISKASQKLSEGHWEMQDIKSDRYIELHAMAHAFNNMKKDIKRYIEEQQSKAQLEKQLVEERLLVEQQDKLLKEAKLLTLQMQMNPHFLFNTLNMIRRVIQLQEKDTAVSLVGAISDILRYNLDNRGRLVPLSDEIRTLEAYNLIQQVRFQDRLCVKLNVCGNLEDITVPPLILQPMVENAIVHGLADRNSGGIIEIDVARGATEVIVRIQDNGRGISKERMQEVMHSNLNENSQSIGIMNVRNRLELQYGRQDLFRIESEENKGTRITIVIPIKRGMV</sequence>
<keyword evidence="9" id="KW-0472">Membrane</keyword>
<reference evidence="12 13" key="1">
    <citation type="submission" date="2020-01" db="EMBL/GenBank/DDBJ databases">
        <title>Anaeroalcalibacter tamaniensis gen. nov., sp. nov., moderately halophilic strictly anaerobic fermenter bacterium from mud volcano of Taman peninsula.</title>
        <authorList>
            <person name="Frolova A."/>
            <person name="Merkel A.Y."/>
            <person name="Slobodkin A.I."/>
        </authorList>
    </citation>
    <scope>NUCLEOTIDE SEQUENCE [LARGE SCALE GENOMIC DNA]</scope>
    <source>
        <strain evidence="12 13">F-3ap</strain>
    </source>
</reference>
<dbReference type="InterPro" id="IPR003660">
    <property type="entry name" value="HAMP_dom"/>
</dbReference>
<keyword evidence="13" id="KW-1185">Reference proteome</keyword>
<dbReference type="PROSITE" id="PS50109">
    <property type="entry name" value="HIS_KIN"/>
    <property type="match status" value="1"/>
</dbReference>
<dbReference type="GO" id="GO:0000155">
    <property type="term" value="F:phosphorelay sensor kinase activity"/>
    <property type="evidence" value="ECO:0007669"/>
    <property type="project" value="InterPro"/>
</dbReference>
<evidence type="ECO:0000259" key="11">
    <source>
        <dbReference type="PROSITE" id="PS50885"/>
    </source>
</evidence>
<dbReference type="EMBL" id="JAAEEH010000044">
    <property type="protein sequence ID" value="NDL68546.1"/>
    <property type="molecule type" value="Genomic_DNA"/>
</dbReference>
<evidence type="ECO:0000256" key="4">
    <source>
        <dbReference type="ARBA" id="ARBA00022553"/>
    </source>
</evidence>
<dbReference type="InterPro" id="IPR004358">
    <property type="entry name" value="Sig_transdc_His_kin-like_C"/>
</dbReference>
<evidence type="ECO:0000256" key="8">
    <source>
        <dbReference type="SAM" id="Coils"/>
    </source>
</evidence>
<dbReference type="Gene3D" id="3.30.565.10">
    <property type="entry name" value="Histidine kinase-like ATPase, C-terminal domain"/>
    <property type="match status" value="1"/>
</dbReference>
<keyword evidence="9" id="KW-0812">Transmembrane</keyword>
<keyword evidence="7" id="KW-0902">Two-component regulatory system</keyword>
<keyword evidence="6" id="KW-0418">Kinase</keyword>
<dbReference type="PRINTS" id="PR00344">
    <property type="entry name" value="BCTRLSENSOR"/>
</dbReference>
<dbReference type="PROSITE" id="PS50885">
    <property type="entry name" value="HAMP"/>
    <property type="match status" value="1"/>
</dbReference>
<dbReference type="Pfam" id="PF02518">
    <property type="entry name" value="HATPase_c"/>
    <property type="match status" value="1"/>
</dbReference>
<dbReference type="PANTHER" id="PTHR34220">
    <property type="entry name" value="SENSOR HISTIDINE KINASE YPDA"/>
    <property type="match status" value="1"/>
</dbReference>
<evidence type="ECO:0000256" key="2">
    <source>
        <dbReference type="ARBA" id="ARBA00004370"/>
    </source>
</evidence>